<dbReference type="PANTHER" id="PTHR10044">
    <property type="entry name" value="INHIBITOR OF APOPTOSIS"/>
    <property type="match status" value="1"/>
</dbReference>
<dbReference type="SMART" id="SM00238">
    <property type="entry name" value="BIR"/>
    <property type="match status" value="1"/>
</dbReference>
<dbReference type="InterPro" id="IPR001370">
    <property type="entry name" value="BIR_rpt"/>
</dbReference>
<dbReference type="GO" id="GO:0005634">
    <property type="term" value="C:nucleus"/>
    <property type="evidence" value="ECO:0007669"/>
    <property type="project" value="TreeGrafter"/>
</dbReference>
<dbReference type="Pfam" id="PF00653">
    <property type="entry name" value="BIR"/>
    <property type="match status" value="1"/>
</dbReference>
<dbReference type="GO" id="GO:0043066">
    <property type="term" value="P:negative regulation of apoptotic process"/>
    <property type="evidence" value="ECO:0007669"/>
    <property type="project" value="TreeGrafter"/>
</dbReference>
<dbReference type="PANTHER" id="PTHR10044:SF139">
    <property type="entry name" value="DEATH-ASSOCIATED INHIBITOR OF APOPTOSIS 2"/>
    <property type="match status" value="1"/>
</dbReference>
<proteinExistence type="predicted"/>
<comment type="caution">
    <text evidence="1">The sequence shown here is derived from an EMBL/GenBank/DDBJ whole genome shotgun (WGS) entry which is preliminary data.</text>
</comment>
<dbReference type="OrthoDB" id="5855668at2759"/>
<dbReference type="InterPro" id="IPR050784">
    <property type="entry name" value="IAP"/>
</dbReference>
<dbReference type="EMBL" id="BLKM01001294">
    <property type="protein sequence ID" value="GFG39976.1"/>
    <property type="molecule type" value="Genomic_DNA"/>
</dbReference>
<dbReference type="InParanoid" id="A0A6L2Q5H1"/>
<sequence>MEIRPHSRPERQSNEVLLDVGSDINTLTETFVRNQAKKEWRGPKFPNYATYKQRLHSFANWPRNTSSREELSAAGFYYTGKWDVTGCFHCGGTLEHWETEDDPWTEHSYWFPYCVFLRYMKGDVFVTKSRGLHSQLMRGNDVVG</sequence>
<dbReference type="AlphaFoldDB" id="A0A6L2Q5H1"/>
<dbReference type="GO" id="GO:0005737">
    <property type="term" value="C:cytoplasm"/>
    <property type="evidence" value="ECO:0007669"/>
    <property type="project" value="TreeGrafter"/>
</dbReference>
<dbReference type="Gene3D" id="1.10.1170.10">
    <property type="entry name" value="Inhibitor Of Apoptosis Protein (2mihbC-IAP-1), Chain A"/>
    <property type="match status" value="1"/>
</dbReference>
<dbReference type="GO" id="GO:0031398">
    <property type="term" value="P:positive regulation of protein ubiquitination"/>
    <property type="evidence" value="ECO:0007669"/>
    <property type="project" value="TreeGrafter"/>
</dbReference>
<dbReference type="GO" id="GO:0061630">
    <property type="term" value="F:ubiquitin protein ligase activity"/>
    <property type="evidence" value="ECO:0007669"/>
    <property type="project" value="TreeGrafter"/>
</dbReference>
<dbReference type="SUPFAM" id="SSF57924">
    <property type="entry name" value="Inhibitor of apoptosis (IAP) repeat"/>
    <property type="match status" value="1"/>
</dbReference>
<dbReference type="CDD" id="cd00022">
    <property type="entry name" value="BIR"/>
    <property type="match status" value="1"/>
</dbReference>
<keyword evidence="2" id="KW-1185">Reference proteome</keyword>
<accession>A0A6L2Q5H1</accession>
<evidence type="ECO:0000313" key="1">
    <source>
        <dbReference type="EMBL" id="GFG39976.1"/>
    </source>
</evidence>
<dbReference type="Proteomes" id="UP000502823">
    <property type="component" value="Unassembled WGS sequence"/>
</dbReference>
<gene>
    <name evidence="1" type="ORF">Cfor_09033</name>
</gene>
<dbReference type="PROSITE" id="PS50143">
    <property type="entry name" value="BIR_REPEAT_2"/>
    <property type="match status" value="1"/>
</dbReference>
<name>A0A6L2Q5H1_COPFO</name>
<reference evidence="2" key="1">
    <citation type="submission" date="2020-01" db="EMBL/GenBank/DDBJ databases">
        <title>Draft genome sequence of the Termite Coptotermes fromosanus.</title>
        <authorList>
            <person name="Itakura S."/>
            <person name="Yosikawa Y."/>
            <person name="Umezawa K."/>
        </authorList>
    </citation>
    <scope>NUCLEOTIDE SEQUENCE [LARGE SCALE GENOMIC DNA]</scope>
</reference>
<dbReference type="GO" id="GO:0043027">
    <property type="term" value="F:cysteine-type endopeptidase inhibitor activity involved in apoptotic process"/>
    <property type="evidence" value="ECO:0007669"/>
    <property type="project" value="TreeGrafter"/>
</dbReference>
<organism evidence="1 2">
    <name type="scientific">Coptotermes formosanus</name>
    <name type="common">Formosan subterranean termite</name>
    <dbReference type="NCBI Taxonomy" id="36987"/>
    <lineage>
        <taxon>Eukaryota</taxon>
        <taxon>Metazoa</taxon>
        <taxon>Ecdysozoa</taxon>
        <taxon>Arthropoda</taxon>
        <taxon>Hexapoda</taxon>
        <taxon>Insecta</taxon>
        <taxon>Pterygota</taxon>
        <taxon>Neoptera</taxon>
        <taxon>Polyneoptera</taxon>
        <taxon>Dictyoptera</taxon>
        <taxon>Blattodea</taxon>
        <taxon>Blattoidea</taxon>
        <taxon>Termitoidae</taxon>
        <taxon>Rhinotermitidae</taxon>
        <taxon>Coptotermes</taxon>
    </lineage>
</organism>
<evidence type="ECO:0000313" key="2">
    <source>
        <dbReference type="Proteomes" id="UP000502823"/>
    </source>
</evidence>
<dbReference type="PROSITE" id="PS01282">
    <property type="entry name" value="BIR_REPEAT_1"/>
    <property type="match status" value="1"/>
</dbReference>
<protein>
    <submittedName>
        <fullName evidence="1">Uncharacterized protein</fullName>
    </submittedName>
</protein>
<dbReference type="GO" id="GO:0051726">
    <property type="term" value="P:regulation of cell cycle"/>
    <property type="evidence" value="ECO:0007669"/>
    <property type="project" value="TreeGrafter"/>
</dbReference>